<keyword evidence="3" id="KW-0689">Ribosomal protein</keyword>
<name>A0ABS1TE97_9CLOT</name>
<reference evidence="3 4" key="1">
    <citation type="submission" date="2021-01" db="EMBL/GenBank/DDBJ databases">
        <title>Genome public.</title>
        <authorList>
            <person name="Liu C."/>
            <person name="Sun Q."/>
        </authorList>
    </citation>
    <scope>NUCLEOTIDE SEQUENCE [LARGE SCALE GENOMIC DNA]</scope>
    <source>
        <strain evidence="3 4">YIM B02515</strain>
    </source>
</reference>
<keyword evidence="1" id="KW-0472">Membrane</keyword>
<evidence type="ECO:0000313" key="4">
    <source>
        <dbReference type="Proteomes" id="UP000632377"/>
    </source>
</evidence>
<keyword evidence="3" id="KW-0687">Ribonucleoprotein</keyword>
<dbReference type="InterPro" id="IPR013823">
    <property type="entry name" value="Ribosomal_bL12_C"/>
</dbReference>
<feature type="transmembrane region" description="Helical" evidence="1">
    <location>
        <begin position="6"/>
        <end position="25"/>
    </location>
</feature>
<evidence type="ECO:0000259" key="2">
    <source>
        <dbReference type="Pfam" id="PF00542"/>
    </source>
</evidence>
<evidence type="ECO:0000313" key="3">
    <source>
        <dbReference type="EMBL" id="MBL4937695.1"/>
    </source>
</evidence>
<dbReference type="Proteomes" id="UP000632377">
    <property type="component" value="Unassembled WGS sequence"/>
</dbReference>
<dbReference type="RefSeq" id="WP_202750444.1">
    <property type="nucleotide sequence ID" value="NZ_JAESWC010000015.1"/>
</dbReference>
<feature type="domain" description="Large ribosomal subunit protein bL12 C-terminal" evidence="2">
    <location>
        <begin position="54"/>
        <end position="90"/>
    </location>
</feature>
<gene>
    <name evidence="3" type="ORF">JK636_18450</name>
</gene>
<protein>
    <submittedName>
        <fullName evidence="3">50S ribosomal protein L7/L12</fullName>
    </submittedName>
</protein>
<organism evidence="3 4">
    <name type="scientific">Clostridium rhizosphaerae</name>
    <dbReference type="NCBI Taxonomy" id="2803861"/>
    <lineage>
        <taxon>Bacteria</taxon>
        <taxon>Bacillati</taxon>
        <taxon>Bacillota</taxon>
        <taxon>Clostridia</taxon>
        <taxon>Eubacteriales</taxon>
        <taxon>Clostridiaceae</taxon>
        <taxon>Clostridium</taxon>
    </lineage>
</organism>
<keyword evidence="1" id="KW-1133">Transmembrane helix</keyword>
<dbReference type="InterPro" id="IPR014719">
    <property type="entry name" value="Ribosomal_bL12_C/ClpS-like"/>
</dbReference>
<dbReference type="EMBL" id="JAESWC010000015">
    <property type="protein sequence ID" value="MBL4937695.1"/>
    <property type="molecule type" value="Genomic_DNA"/>
</dbReference>
<dbReference type="GO" id="GO:0005840">
    <property type="term" value="C:ribosome"/>
    <property type="evidence" value="ECO:0007669"/>
    <property type="project" value="UniProtKB-KW"/>
</dbReference>
<proteinExistence type="predicted"/>
<dbReference type="SUPFAM" id="SSF54736">
    <property type="entry name" value="ClpS-like"/>
    <property type="match status" value="1"/>
</dbReference>
<accession>A0ABS1TE97</accession>
<comment type="caution">
    <text evidence="3">The sequence shown here is derived from an EMBL/GenBank/DDBJ whole genome shotgun (WGS) entry which is preliminary data.</text>
</comment>
<dbReference type="Gene3D" id="3.30.1390.10">
    <property type="match status" value="1"/>
</dbReference>
<evidence type="ECO:0000256" key="1">
    <source>
        <dbReference type="SAM" id="Phobius"/>
    </source>
</evidence>
<sequence>MDINLVWIIIGGVVLISISSSISQLRSDLARINANLDRIAKQIGVPDLITDELDIELKQLILEGKKIEAIKKYRIATGIGLKEAKEHIDRLSLK</sequence>
<keyword evidence="1" id="KW-0812">Transmembrane</keyword>
<keyword evidence="4" id="KW-1185">Reference proteome</keyword>
<dbReference type="Pfam" id="PF00542">
    <property type="entry name" value="Ribosomal_L12"/>
    <property type="match status" value="1"/>
</dbReference>